<gene>
    <name evidence="1" type="ORF">METZ01_LOCUS427963</name>
</gene>
<dbReference type="AlphaFoldDB" id="A0A382XWB5"/>
<protein>
    <submittedName>
        <fullName evidence="1">Uncharacterized protein</fullName>
    </submittedName>
</protein>
<name>A0A382XWB5_9ZZZZ</name>
<proteinExistence type="predicted"/>
<dbReference type="EMBL" id="UINC01170859">
    <property type="protein sequence ID" value="SVD75109.1"/>
    <property type="molecule type" value="Genomic_DNA"/>
</dbReference>
<evidence type="ECO:0000313" key="1">
    <source>
        <dbReference type="EMBL" id="SVD75109.1"/>
    </source>
</evidence>
<reference evidence="1" key="1">
    <citation type="submission" date="2018-05" db="EMBL/GenBank/DDBJ databases">
        <authorList>
            <person name="Lanie J.A."/>
            <person name="Ng W.-L."/>
            <person name="Kazmierczak K.M."/>
            <person name="Andrzejewski T.M."/>
            <person name="Davidsen T.M."/>
            <person name="Wayne K.J."/>
            <person name="Tettelin H."/>
            <person name="Glass J.I."/>
            <person name="Rusch D."/>
            <person name="Podicherti R."/>
            <person name="Tsui H.-C.T."/>
            <person name="Winkler M.E."/>
        </authorList>
    </citation>
    <scope>NUCLEOTIDE SEQUENCE</scope>
</reference>
<sequence>EFDNEFIMTINRVSKKIKSGDIIRGFTAPNNLSENLVMINKILSTSKTENQSKLPEKLLLSNYYSVLSDIDELTPVIMKENQLFLNSLRDSFESGFYELEDDSNKEDESIYISFFSDIESVVVSKEKIHDTRIDIVEGLVLRLLDRTKENELFAERQGLKIIIGNEKESKRKDKKRSKGNIILRGMSDKDINKSFFETNLTLFENLISRISDDL</sequence>
<feature type="non-terminal residue" evidence="1">
    <location>
        <position position="1"/>
    </location>
</feature>
<organism evidence="1">
    <name type="scientific">marine metagenome</name>
    <dbReference type="NCBI Taxonomy" id="408172"/>
    <lineage>
        <taxon>unclassified sequences</taxon>
        <taxon>metagenomes</taxon>
        <taxon>ecological metagenomes</taxon>
    </lineage>
</organism>
<accession>A0A382XWB5</accession>